<feature type="region of interest" description="Disordered" evidence="5">
    <location>
        <begin position="82"/>
        <end position="162"/>
    </location>
</feature>
<evidence type="ECO:0000313" key="9">
    <source>
        <dbReference type="EnsemblFungi" id="MAPG_11048T0"/>
    </source>
</evidence>
<dbReference type="EMBL" id="ADBL01002718">
    <property type="status" value="NOT_ANNOTATED_CDS"/>
    <property type="molecule type" value="Genomic_DNA"/>
</dbReference>
<accession>A0A0C4EE83</accession>
<dbReference type="Gene3D" id="1.10.472.10">
    <property type="entry name" value="Cyclin-like"/>
    <property type="match status" value="2"/>
</dbReference>
<dbReference type="PROSITE" id="PS00292">
    <property type="entry name" value="CYCLINS"/>
    <property type="match status" value="1"/>
</dbReference>
<dbReference type="SMART" id="SM00385">
    <property type="entry name" value="CYCLIN"/>
    <property type="match status" value="2"/>
</dbReference>
<evidence type="ECO:0000256" key="3">
    <source>
        <dbReference type="ARBA" id="ARBA00023306"/>
    </source>
</evidence>
<dbReference type="OMA" id="PYENAME"/>
<feature type="compositionally biased region" description="Polar residues" evidence="5">
    <location>
        <begin position="129"/>
        <end position="140"/>
    </location>
</feature>
<dbReference type="eggNOG" id="KOG0653">
    <property type="taxonomic scope" value="Eukaryota"/>
</dbReference>
<reference evidence="9" key="5">
    <citation type="submission" date="2015-06" db="UniProtKB">
        <authorList>
            <consortium name="EnsemblFungi"/>
        </authorList>
    </citation>
    <scope>IDENTIFICATION</scope>
    <source>
        <strain evidence="9">ATCC 64411</strain>
    </source>
</reference>
<dbReference type="InterPro" id="IPR006671">
    <property type="entry name" value="Cyclin_N"/>
</dbReference>
<reference evidence="8" key="1">
    <citation type="submission" date="2010-05" db="EMBL/GenBank/DDBJ databases">
        <title>The Genome Sequence of Magnaporthe poae strain ATCC 64411.</title>
        <authorList>
            <consortium name="The Broad Institute Genome Sequencing Platform"/>
            <consortium name="Broad Institute Genome Sequencing Center for Infectious Disease"/>
            <person name="Ma L.-J."/>
            <person name="Dead R."/>
            <person name="Young S."/>
            <person name="Zeng Q."/>
            <person name="Koehrsen M."/>
            <person name="Alvarado L."/>
            <person name="Berlin A."/>
            <person name="Chapman S.B."/>
            <person name="Chen Z."/>
            <person name="Freedman E."/>
            <person name="Gellesch M."/>
            <person name="Goldberg J."/>
            <person name="Griggs A."/>
            <person name="Gujja S."/>
            <person name="Heilman E.R."/>
            <person name="Heiman D."/>
            <person name="Hepburn T."/>
            <person name="Howarth C."/>
            <person name="Jen D."/>
            <person name="Larson L."/>
            <person name="Mehta T."/>
            <person name="Neiman D."/>
            <person name="Pearson M."/>
            <person name="Roberts A."/>
            <person name="Saif S."/>
            <person name="Shea T."/>
            <person name="Shenoy N."/>
            <person name="Sisk P."/>
            <person name="Stolte C."/>
            <person name="Sykes S."/>
            <person name="Walk T."/>
            <person name="White J."/>
            <person name="Yandava C."/>
            <person name="Haas B."/>
            <person name="Nusbaum C."/>
            <person name="Birren B."/>
        </authorList>
    </citation>
    <scope>NUCLEOTIDE SEQUENCE</scope>
    <source>
        <strain evidence="8">ATCC 64411</strain>
    </source>
</reference>
<feature type="compositionally biased region" description="Low complexity" evidence="5">
    <location>
        <begin position="640"/>
        <end position="653"/>
    </location>
</feature>
<evidence type="ECO:0000313" key="8">
    <source>
        <dbReference type="EMBL" id="KLU92101.1"/>
    </source>
</evidence>
<dbReference type="PANTHER" id="PTHR10177">
    <property type="entry name" value="CYCLINS"/>
    <property type="match status" value="1"/>
</dbReference>
<dbReference type="InterPro" id="IPR039361">
    <property type="entry name" value="Cyclin"/>
</dbReference>
<feature type="compositionally biased region" description="Polar residues" evidence="5">
    <location>
        <begin position="113"/>
        <end position="122"/>
    </location>
</feature>
<evidence type="ECO:0000256" key="2">
    <source>
        <dbReference type="ARBA" id="ARBA00023127"/>
    </source>
</evidence>
<protein>
    <submittedName>
        <fullName evidence="8">G2/mitotic-specific cyclin-B</fullName>
    </submittedName>
</protein>
<reference evidence="9" key="4">
    <citation type="journal article" date="2015" name="G3 (Bethesda)">
        <title>Genome sequences of three phytopathogenic species of the Magnaporthaceae family of fungi.</title>
        <authorList>
            <person name="Okagaki L.H."/>
            <person name="Nunes C.C."/>
            <person name="Sailsbery J."/>
            <person name="Clay B."/>
            <person name="Brown D."/>
            <person name="John T."/>
            <person name="Oh Y."/>
            <person name="Young N."/>
            <person name="Fitzgerald M."/>
            <person name="Haas B.J."/>
            <person name="Zeng Q."/>
            <person name="Young S."/>
            <person name="Adiconis X."/>
            <person name="Fan L."/>
            <person name="Levin J.Z."/>
            <person name="Mitchell T.K."/>
            <person name="Okubara P.A."/>
            <person name="Farman M.L."/>
            <person name="Kohn L.M."/>
            <person name="Birren B."/>
            <person name="Ma L.-J."/>
            <person name="Dean R.A."/>
        </authorList>
    </citation>
    <scope>NUCLEOTIDE SEQUENCE</scope>
    <source>
        <strain evidence="9">ATCC 64411 / 73-15</strain>
    </source>
</reference>
<evidence type="ECO:0000259" key="6">
    <source>
        <dbReference type="SMART" id="SM00385"/>
    </source>
</evidence>
<keyword evidence="2 4" id="KW-0195">Cyclin</keyword>
<dbReference type="VEuPathDB" id="FungiDB:MAPG_11048"/>
<dbReference type="AlphaFoldDB" id="A0A0C4EE83"/>
<sequence length="676" mass="75701">MDARPHRPLRLGTAAAAGNENVVPLKQALHQRHKSTGHIKNATSLIPGGGLKLAPKRAAFGEVNTNVRAVGVELNSKKAPVQTLNSGKENSGNGVASKKTLQQPAQRLKIHGSTVNQTSVTHVSDVLPTRQSMMPESHNPNARKPHVESQAPQAVKAVPTKKSSFVYDDSRHLAQTRAIDARPATAVDEAAAQLKSDIVSKKPRQYKSQPHLRTEQPALRRTVSRQLGEVRDFAIVEQDEVPDTPYEDALEELIEANEACGGAPVSAPTELVDVKAELIGRTMEAYSLERADAAPGAAFESEDNWDEEDAEVDEDQGYTTTHSYRSHGDNTTQCLTAILAPKVTARIQQELDMARIAVEESRTFDEIEEEQWDVSMVAEYGDEIFSYMRELEIRMAPDAHYMDIQTEIQWSMRSVLIDWVIQVHHRFSLLPETLFLSVNYIDRFLSQKVVSVAKLQLVGATALFIAAKYEEINCPSVNEIIFMVDNGFSADEILKAERFMLSMLQFELGWPGPMSFLRRISKADDYDLETRTLAKYFLEVTIMDERFVSCPPSFLAAGAHCLSRMILRKGDWSQAHTHWAGYTWSQLRPLVTLLLECCHSPEKHHQAVYEKYLDRRYKGASAYVQEQIDYGFTLPPLQSQQPLLPETPTTPDDLLSHSPFPSLEMNRLMTIATNQV</sequence>
<organism evidence="9 10">
    <name type="scientific">Magnaporthiopsis poae (strain ATCC 64411 / 73-15)</name>
    <name type="common">Kentucky bluegrass fungus</name>
    <name type="synonym">Magnaporthe poae</name>
    <dbReference type="NCBI Taxonomy" id="644358"/>
    <lineage>
        <taxon>Eukaryota</taxon>
        <taxon>Fungi</taxon>
        <taxon>Dikarya</taxon>
        <taxon>Ascomycota</taxon>
        <taxon>Pezizomycotina</taxon>
        <taxon>Sordariomycetes</taxon>
        <taxon>Sordariomycetidae</taxon>
        <taxon>Magnaporthales</taxon>
        <taxon>Magnaporthaceae</taxon>
        <taxon>Magnaporthiopsis</taxon>
    </lineage>
</organism>
<dbReference type="STRING" id="644358.A0A0C4EE83"/>
<dbReference type="OrthoDB" id="5590282at2759"/>
<evidence type="ECO:0000259" key="7">
    <source>
        <dbReference type="SMART" id="SM01332"/>
    </source>
</evidence>
<dbReference type="GO" id="GO:0051301">
    <property type="term" value="P:cell division"/>
    <property type="evidence" value="ECO:0007669"/>
    <property type="project" value="UniProtKB-KW"/>
</dbReference>
<dbReference type="EnsemblFungi" id="MAPG_11048T0">
    <property type="protein sequence ID" value="MAPG_11048T0"/>
    <property type="gene ID" value="MAPG_11048"/>
</dbReference>
<keyword evidence="3" id="KW-0131">Cell cycle</keyword>
<evidence type="ECO:0000256" key="5">
    <source>
        <dbReference type="SAM" id="MobiDB-lite"/>
    </source>
</evidence>
<feature type="region of interest" description="Disordered" evidence="5">
    <location>
        <begin position="293"/>
        <end position="326"/>
    </location>
</feature>
<dbReference type="CDD" id="cd20512">
    <property type="entry name" value="CYCLIN_CLBs_yeast_rpt2"/>
    <property type="match status" value="1"/>
</dbReference>
<gene>
    <name evidence="8" type="ORF">MAPG_11048</name>
</gene>
<dbReference type="InterPro" id="IPR036915">
    <property type="entry name" value="Cyclin-like_sf"/>
</dbReference>
<feature type="compositionally biased region" description="Polar residues" evidence="5">
    <location>
        <begin position="82"/>
        <end position="105"/>
    </location>
</feature>
<proteinExistence type="inferred from homology"/>
<feature type="domain" description="Cyclin-like" evidence="6">
    <location>
        <begin position="515"/>
        <end position="596"/>
    </location>
</feature>
<dbReference type="InterPro" id="IPR048258">
    <property type="entry name" value="Cyclins_cyclin-box"/>
</dbReference>
<reference evidence="8" key="3">
    <citation type="submission" date="2011-03" db="EMBL/GenBank/DDBJ databases">
        <title>Annotation of Magnaporthe poae ATCC 64411.</title>
        <authorList>
            <person name="Ma L.-J."/>
            <person name="Dead R."/>
            <person name="Young S.K."/>
            <person name="Zeng Q."/>
            <person name="Gargeya S."/>
            <person name="Fitzgerald M."/>
            <person name="Haas B."/>
            <person name="Abouelleil A."/>
            <person name="Alvarado L."/>
            <person name="Arachchi H.M."/>
            <person name="Berlin A."/>
            <person name="Brown A."/>
            <person name="Chapman S.B."/>
            <person name="Chen Z."/>
            <person name="Dunbar C."/>
            <person name="Freedman E."/>
            <person name="Gearin G."/>
            <person name="Gellesch M."/>
            <person name="Goldberg J."/>
            <person name="Griggs A."/>
            <person name="Gujja S."/>
            <person name="Heiman D."/>
            <person name="Howarth C."/>
            <person name="Larson L."/>
            <person name="Lui A."/>
            <person name="MacDonald P.J.P."/>
            <person name="Mehta T."/>
            <person name="Montmayeur A."/>
            <person name="Murphy C."/>
            <person name="Neiman D."/>
            <person name="Pearson M."/>
            <person name="Priest M."/>
            <person name="Roberts A."/>
            <person name="Saif S."/>
            <person name="Shea T."/>
            <person name="Shenoy N."/>
            <person name="Sisk P."/>
            <person name="Stolte C."/>
            <person name="Sykes S."/>
            <person name="Yandava C."/>
            <person name="Wortman J."/>
            <person name="Nusbaum C."/>
            <person name="Birren B."/>
        </authorList>
    </citation>
    <scope>NUCLEOTIDE SEQUENCE</scope>
    <source>
        <strain evidence="8">ATCC 64411</strain>
    </source>
</reference>
<dbReference type="SMART" id="SM01332">
    <property type="entry name" value="Cyclin_C"/>
    <property type="match status" value="1"/>
</dbReference>
<feature type="domain" description="Cyclin-like" evidence="6">
    <location>
        <begin position="418"/>
        <end position="502"/>
    </location>
</feature>
<dbReference type="Proteomes" id="UP000011715">
    <property type="component" value="Unassembled WGS sequence"/>
</dbReference>
<feature type="compositionally biased region" description="Acidic residues" evidence="5">
    <location>
        <begin position="300"/>
        <end position="316"/>
    </location>
</feature>
<dbReference type="FunFam" id="1.10.472.10:FF:000001">
    <property type="entry name" value="G2/mitotic-specific cyclin"/>
    <property type="match status" value="1"/>
</dbReference>
<dbReference type="InterPro" id="IPR004367">
    <property type="entry name" value="Cyclin_C-dom"/>
</dbReference>
<evidence type="ECO:0000256" key="1">
    <source>
        <dbReference type="ARBA" id="ARBA00022618"/>
    </source>
</evidence>
<feature type="region of interest" description="Disordered" evidence="5">
    <location>
        <begin position="640"/>
        <end position="660"/>
    </location>
</feature>
<comment type="similarity">
    <text evidence="4">Belongs to the cyclin family.</text>
</comment>
<name>A0A0C4EE83_MAGP6</name>
<evidence type="ECO:0000256" key="4">
    <source>
        <dbReference type="RuleBase" id="RU000383"/>
    </source>
</evidence>
<keyword evidence="1" id="KW-0132">Cell division</keyword>
<feature type="domain" description="Cyclin C-terminal" evidence="7">
    <location>
        <begin position="511"/>
        <end position="626"/>
    </location>
</feature>
<dbReference type="Pfam" id="PF00134">
    <property type="entry name" value="Cyclin_N"/>
    <property type="match status" value="1"/>
</dbReference>
<keyword evidence="10" id="KW-1185">Reference proteome</keyword>
<dbReference type="InterPro" id="IPR013763">
    <property type="entry name" value="Cyclin-like_dom"/>
</dbReference>
<dbReference type="EMBL" id="GL876979">
    <property type="protein sequence ID" value="KLU92101.1"/>
    <property type="molecule type" value="Genomic_DNA"/>
</dbReference>
<dbReference type="SUPFAM" id="SSF47954">
    <property type="entry name" value="Cyclin-like"/>
    <property type="match status" value="2"/>
</dbReference>
<reference evidence="10" key="2">
    <citation type="submission" date="2010-05" db="EMBL/GenBank/DDBJ databases">
        <title>The genome sequence of Magnaporthe poae strain ATCC 64411.</title>
        <authorList>
            <person name="Ma L.-J."/>
            <person name="Dead R."/>
            <person name="Young S."/>
            <person name="Zeng Q."/>
            <person name="Koehrsen M."/>
            <person name="Alvarado L."/>
            <person name="Berlin A."/>
            <person name="Chapman S.B."/>
            <person name="Chen Z."/>
            <person name="Freedman E."/>
            <person name="Gellesch M."/>
            <person name="Goldberg J."/>
            <person name="Griggs A."/>
            <person name="Gujja S."/>
            <person name="Heilman E.R."/>
            <person name="Heiman D."/>
            <person name="Hepburn T."/>
            <person name="Howarth C."/>
            <person name="Jen D."/>
            <person name="Larson L."/>
            <person name="Mehta T."/>
            <person name="Neiman D."/>
            <person name="Pearson M."/>
            <person name="Roberts A."/>
            <person name="Saif S."/>
            <person name="Shea T."/>
            <person name="Shenoy N."/>
            <person name="Sisk P."/>
            <person name="Stolte C."/>
            <person name="Sykes S."/>
            <person name="Walk T."/>
            <person name="White J."/>
            <person name="Yandava C."/>
            <person name="Haas B."/>
            <person name="Nusbaum C."/>
            <person name="Birren B."/>
        </authorList>
    </citation>
    <scope>NUCLEOTIDE SEQUENCE [LARGE SCALE GENOMIC DNA]</scope>
    <source>
        <strain evidence="10">ATCC 64411 / 73-15</strain>
    </source>
</reference>
<feature type="compositionally biased region" description="Polar residues" evidence="5">
    <location>
        <begin position="317"/>
        <end position="326"/>
    </location>
</feature>
<dbReference type="Pfam" id="PF02984">
    <property type="entry name" value="Cyclin_C"/>
    <property type="match status" value="1"/>
</dbReference>
<evidence type="ECO:0000313" key="10">
    <source>
        <dbReference type="Proteomes" id="UP000011715"/>
    </source>
</evidence>